<reference evidence="1" key="1">
    <citation type="submission" date="2020-11" db="EMBL/GenBank/DDBJ databases">
        <authorList>
            <person name="Konstantinou D."/>
            <person name="Gkelis S."/>
            <person name="Popin R."/>
            <person name="Fewer D."/>
            <person name="Sivonen K."/>
        </authorList>
    </citation>
    <scope>NUCLEOTIDE SEQUENCE</scope>
    <source>
        <strain evidence="1">TAU-MAC 1115</strain>
    </source>
</reference>
<accession>A0A947GK75</accession>
<evidence type="ECO:0000313" key="2">
    <source>
        <dbReference type="Proteomes" id="UP000717364"/>
    </source>
</evidence>
<dbReference type="Proteomes" id="UP000717364">
    <property type="component" value="Unassembled WGS sequence"/>
</dbReference>
<sequence>MATESVKLESALYDEYYKRACEVCAPIKLKVPVYVVPVVIEKKPQCIDKGYH</sequence>
<reference evidence="1" key="2">
    <citation type="journal article" date="2021" name="Mar. Drugs">
        <title>Genome Reduction and Secondary Metabolism of the Marine Sponge-Associated Cyanobacterium Leptothoe.</title>
        <authorList>
            <person name="Konstantinou D."/>
            <person name="Popin R.V."/>
            <person name="Fewer D.P."/>
            <person name="Sivonen K."/>
            <person name="Gkelis S."/>
        </authorList>
    </citation>
    <scope>NUCLEOTIDE SEQUENCE</scope>
    <source>
        <strain evidence="1">TAU-MAC 1115</strain>
    </source>
</reference>
<dbReference type="RefSeq" id="WP_215610199.1">
    <property type="nucleotide sequence ID" value="NZ_JADOES010000038.1"/>
</dbReference>
<evidence type="ECO:0000313" key="1">
    <source>
        <dbReference type="EMBL" id="MBT9317094.1"/>
    </source>
</evidence>
<organism evidence="1 2">
    <name type="scientific">Leptothoe spongobia TAU-MAC 1115</name>
    <dbReference type="NCBI Taxonomy" id="1967444"/>
    <lineage>
        <taxon>Bacteria</taxon>
        <taxon>Bacillati</taxon>
        <taxon>Cyanobacteriota</taxon>
        <taxon>Cyanophyceae</taxon>
        <taxon>Nodosilineales</taxon>
        <taxon>Cymatolegaceae</taxon>
        <taxon>Leptothoe</taxon>
        <taxon>Leptothoe spongobia</taxon>
    </lineage>
</organism>
<name>A0A947GK75_9CYAN</name>
<comment type="caution">
    <text evidence="1">The sequence shown here is derived from an EMBL/GenBank/DDBJ whole genome shotgun (WGS) entry which is preliminary data.</text>
</comment>
<dbReference type="EMBL" id="JADOES010000038">
    <property type="protein sequence ID" value="MBT9317094.1"/>
    <property type="molecule type" value="Genomic_DNA"/>
</dbReference>
<keyword evidence="2" id="KW-1185">Reference proteome</keyword>
<proteinExistence type="predicted"/>
<gene>
    <name evidence="1" type="ORF">IXB50_16850</name>
</gene>
<protein>
    <submittedName>
        <fullName evidence="1">Uncharacterized protein</fullName>
    </submittedName>
</protein>
<dbReference type="AlphaFoldDB" id="A0A947GK75"/>